<name>A0A2R6QEM7_9APHY</name>
<comment type="subcellular location">
    <subcellularLocation>
        <location evidence="1">Nucleus</location>
        <location evidence="1">Nucleolus</location>
    </subcellularLocation>
</comment>
<evidence type="ECO:0000256" key="1">
    <source>
        <dbReference type="ARBA" id="ARBA00004604"/>
    </source>
</evidence>
<dbReference type="InterPro" id="IPR019186">
    <property type="entry name" value="Nucleolar_protein_12"/>
</dbReference>
<feature type="region of interest" description="Disordered" evidence="5">
    <location>
        <begin position="52"/>
        <end position="73"/>
    </location>
</feature>
<feature type="region of interest" description="Disordered" evidence="5">
    <location>
        <begin position="88"/>
        <end position="245"/>
    </location>
</feature>
<evidence type="ECO:0008006" key="8">
    <source>
        <dbReference type="Google" id="ProtNLM"/>
    </source>
</evidence>
<proteinExistence type="inferred from homology"/>
<keyword evidence="3" id="KW-0175">Coiled coil</keyword>
<evidence type="ECO:0000313" key="7">
    <source>
        <dbReference type="Proteomes" id="UP000186601"/>
    </source>
</evidence>
<feature type="compositionally biased region" description="Basic and acidic residues" evidence="5">
    <location>
        <begin position="200"/>
        <end position="218"/>
    </location>
</feature>
<dbReference type="GO" id="GO:0019843">
    <property type="term" value="F:rRNA binding"/>
    <property type="evidence" value="ECO:0007669"/>
    <property type="project" value="TreeGrafter"/>
</dbReference>
<keyword evidence="7" id="KW-1185">Reference proteome</keyword>
<feature type="compositionally biased region" description="Basic residues" evidence="5">
    <location>
        <begin position="234"/>
        <end position="245"/>
    </location>
</feature>
<gene>
    <name evidence="6" type="ORF">PHLCEN_2v3693</name>
</gene>
<dbReference type="STRING" id="98765.A0A2R6QEM7"/>
<comment type="similarity">
    <text evidence="2">Belongs to the RRP17 family.</text>
</comment>
<dbReference type="EMBL" id="MLYV02000363">
    <property type="protein sequence ID" value="PSS06526.1"/>
    <property type="molecule type" value="Genomic_DNA"/>
</dbReference>
<dbReference type="AlphaFoldDB" id="A0A2R6QEM7"/>
<feature type="compositionally biased region" description="Low complexity" evidence="5">
    <location>
        <begin position="162"/>
        <end position="177"/>
    </location>
</feature>
<comment type="caution">
    <text evidence="6">The sequence shown here is derived from an EMBL/GenBank/DDBJ whole genome shotgun (WGS) entry which is preliminary data.</text>
</comment>
<keyword evidence="4" id="KW-0539">Nucleus</keyword>
<dbReference type="GO" id="GO:0005730">
    <property type="term" value="C:nucleolus"/>
    <property type="evidence" value="ECO:0007669"/>
    <property type="project" value="UniProtKB-SubCell"/>
</dbReference>
<sequence>MATSNLAILTNSHKIIALKKRAKRDQVKEVLFDEGARREFLTGFHKRKVQKHEAAKKKAIEREKQERLDNRREKRQLLAERAVENAAEVEKAYGGQVEEDDSEDEWAGIGGSSKKGKERAEEKEEEYEDEEQLATVTVVEDFDPEALLHGPDIPRNVEEETSLSTLPPTTSRTQKTRSSQERNGGIPTAMKKIRGKASTKPKDIKYQTKSDRKSERSKQQKRRTEKAQLAGGKASRKKIGGRGKR</sequence>
<reference evidence="6 7" key="1">
    <citation type="submission" date="2018-02" db="EMBL/GenBank/DDBJ databases">
        <title>Genome sequence of the basidiomycete white-rot fungus Phlebia centrifuga.</title>
        <authorList>
            <person name="Granchi Z."/>
            <person name="Peng M."/>
            <person name="de Vries R.P."/>
            <person name="Hilden K."/>
            <person name="Makela M.R."/>
            <person name="Grigoriev I."/>
            <person name="Riley R."/>
        </authorList>
    </citation>
    <scope>NUCLEOTIDE SEQUENCE [LARGE SCALE GENOMIC DNA]</scope>
    <source>
        <strain evidence="6 7">FBCC195</strain>
    </source>
</reference>
<accession>A0A2R6QEM7</accession>
<feature type="compositionally biased region" description="Acidic residues" evidence="5">
    <location>
        <begin position="123"/>
        <end position="132"/>
    </location>
</feature>
<evidence type="ECO:0000256" key="5">
    <source>
        <dbReference type="SAM" id="MobiDB-lite"/>
    </source>
</evidence>
<dbReference type="Pfam" id="PF09805">
    <property type="entry name" value="Nop25"/>
    <property type="match status" value="1"/>
</dbReference>
<evidence type="ECO:0000256" key="4">
    <source>
        <dbReference type="ARBA" id="ARBA00023242"/>
    </source>
</evidence>
<evidence type="ECO:0000256" key="2">
    <source>
        <dbReference type="ARBA" id="ARBA00007175"/>
    </source>
</evidence>
<dbReference type="Proteomes" id="UP000186601">
    <property type="component" value="Unassembled WGS sequence"/>
</dbReference>
<evidence type="ECO:0000313" key="6">
    <source>
        <dbReference type="EMBL" id="PSS06526.1"/>
    </source>
</evidence>
<dbReference type="PANTHER" id="PTHR14577:SF0">
    <property type="entry name" value="NUCLEOLAR PROTEIN 12"/>
    <property type="match status" value="1"/>
</dbReference>
<evidence type="ECO:0000256" key="3">
    <source>
        <dbReference type="ARBA" id="ARBA00023054"/>
    </source>
</evidence>
<protein>
    <recommendedName>
        <fullName evidence="8">Nucleolar protein 12</fullName>
    </recommendedName>
</protein>
<organism evidence="6 7">
    <name type="scientific">Hermanssonia centrifuga</name>
    <dbReference type="NCBI Taxonomy" id="98765"/>
    <lineage>
        <taxon>Eukaryota</taxon>
        <taxon>Fungi</taxon>
        <taxon>Dikarya</taxon>
        <taxon>Basidiomycota</taxon>
        <taxon>Agaricomycotina</taxon>
        <taxon>Agaricomycetes</taxon>
        <taxon>Polyporales</taxon>
        <taxon>Meruliaceae</taxon>
        <taxon>Hermanssonia</taxon>
    </lineage>
</organism>
<feature type="compositionally biased region" description="Acidic residues" evidence="5">
    <location>
        <begin position="97"/>
        <end position="106"/>
    </location>
</feature>
<dbReference type="PANTHER" id="PTHR14577">
    <property type="entry name" value="NUCLEOLAR PROTEIN 12"/>
    <property type="match status" value="1"/>
</dbReference>
<dbReference type="OrthoDB" id="551633at2759"/>